<keyword evidence="4" id="KW-1185">Reference proteome</keyword>
<organism evidence="3 4">
    <name type="scientific">Halocaridina rubra</name>
    <name type="common">Hawaiian red shrimp</name>
    <dbReference type="NCBI Taxonomy" id="373956"/>
    <lineage>
        <taxon>Eukaryota</taxon>
        <taxon>Metazoa</taxon>
        <taxon>Ecdysozoa</taxon>
        <taxon>Arthropoda</taxon>
        <taxon>Crustacea</taxon>
        <taxon>Multicrustacea</taxon>
        <taxon>Malacostraca</taxon>
        <taxon>Eumalacostraca</taxon>
        <taxon>Eucarida</taxon>
        <taxon>Decapoda</taxon>
        <taxon>Pleocyemata</taxon>
        <taxon>Caridea</taxon>
        <taxon>Atyoidea</taxon>
        <taxon>Atyidae</taxon>
        <taxon>Halocaridina</taxon>
    </lineage>
</organism>
<dbReference type="SUPFAM" id="SSF50156">
    <property type="entry name" value="PDZ domain-like"/>
    <property type="match status" value="1"/>
</dbReference>
<evidence type="ECO:0000256" key="1">
    <source>
        <dbReference type="SAM" id="MobiDB-lite"/>
    </source>
</evidence>
<dbReference type="GO" id="GO:0098978">
    <property type="term" value="C:glutamatergic synapse"/>
    <property type="evidence" value="ECO:0007669"/>
    <property type="project" value="TreeGrafter"/>
</dbReference>
<dbReference type="PANTHER" id="PTHR14113">
    <property type="entry name" value="PICCOLO/BASSOON"/>
    <property type="match status" value="1"/>
</dbReference>
<accession>A0AAN8XP90</accession>
<dbReference type="Pfam" id="PF00595">
    <property type="entry name" value="PDZ"/>
    <property type="match status" value="1"/>
</dbReference>
<dbReference type="GO" id="GO:0098982">
    <property type="term" value="C:GABA-ergic synapse"/>
    <property type="evidence" value="ECO:0007669"/>
    <property type="project" value="TreeGrafter"/>
</dbReference>
<dbReference type="PROSITE" id="PS50106">
    <property type="entry name" value="PDZ"/>
    <property type="match status" value="1"/>
</dbReference>
<protein>
    <recommendedName>
        <fullName evidence="2">PDZ domain-containing protein</fullName>
    </recommendedName>
</protein>
<dbReference type="Gene3D" id="2.30.42.10">
    <property type="match status" value="1"/>
</dbReference>
<dbReference type="GO" id="GO:1904071">
    <property type="term" value="P:presynaptic active zone assembly"/>
    <property type="evidence" value="ECO:0007669"/>
    <property type="project" value="TreeGrafter"/>
</dbReference>
<evidence type="ECO:0000313" key="4">
    <source>
        <dbReference type="Proteomes" id="UP001381693"/>
    </source>
</evidence>
<evidence type="ECO:0000259" key="2">
    <source>
        <dbReference type="PROSITE" id="PS50106"/>
    </source>
</evidence>
<dbReference type="PANTHER" id="PTHR14113:SF6">
    <property type="entry name" value="PROTEIN PICCOLO"/>
    <property type="match status" value="1"/>
</dbReference>
<feature type="domain" description="PDZ" evidence="2">
    <location>
        <begin position="60"/>
        <end position="127"/>
    </location>
</feature>
<gene>
    <name evidence="3" type="ORF">SK128_024001</name>
</gene>
<dbReference type="GO" id="GO:0035418">
    <property type="term" value="P:protein localization to synapse"/>
    <property type="evidence" value="ECO:0007669"/>
    <property type="project" value="TreeGrafter"/>
</dbReference>
<feature type="non-terminal residue" evidence="3">
    <location>
        <position position="127"/>
    </location>
</feature>
<name>A0AAN8XP90_HALRR</name>
<evidence type="ECO:0000313" key="3">
    <source>
        <dbReference type="EMBL" id="KAK7085203.1"/>
    </source>
</evidence>
<reference evidence="3 4" key="1">
    <citation type="submission" date="2023-11" db="EMBL/GenBank/DDBJ databases">
        <title>Halocaridina rubra genome assembly.</title>
        <authorList>
            <person name="Smith C."/>
        </authorList>
    </citation>
    <scope>NUCLEOTIDE SEQUENCE [LARGE SCALE GENOMIC DNA]</scope>
    <source>
        <strain evidence="3">EP-1</strain>
        <tissue evidence="3">Whole</tissue>
    </source>
</reference>
<comment type="caution">
    <text evidence="3">The sequence shown here is derived from an EMBL/GenBank/DDBJ whole genome shotgun (WGS) entry which is preliminary data.</text>
</comment>
<dbReference type="InterPro" id="IPR036034">
    <property type="entry name" value="PDZ_sf"/>
</dbReference>
<dbReference type="Proteomes" id="UP001381693">
    <property type="component" value="Unassembled WGS sequence"/>
</dbReference>
<dbReference type="EMBL" id="JAXCGZ010001704">
    <property type="protein sequence ID" value="KAK7085203.1"/>
    <property type="molecule type" value="Genomic_DNA"/>
</dbReference>
<dbReference type="AlphaFoldDB" id="A0AAN8XP90"/>
<dbReference type="GO" id="GO:0098882">
    <property type="term" value="F:structural constituent of presynaptic active zone"/>
    <property type="evidence" value="ECO:0007669"/>
    <property type="project" value="TreeGrafter"/>
</dbReference>
<dbReference type="GO" id="GO:0048788">
    <property type="term" value="C:cytoskeleton of presynaptic active zone"/>
    <property type="evidence" value="ECO:0007669"/>
    <property type="project" value="TreeGrafter"/>
</dbReference>
<proteinExistence type="predicted"/>
<sequence length="127" mass="14133">MEEVELCGSPSYASYYFRPHYHNMGRSSSEDPPYSPGPYEKTQNGLHKRTKVPRPSKVRRYLLTRDPRDRRISGNGLGMKVVGGKEIPGTRGRLGAYIARIQAGGVADSLAQLKEGDLLLEWNGISL</sequence>
<dbReference type="InterPro" id="IPR052098">
    <property type="entry name" value="Presynaptic_Scaffold_Bsn/Pclo"/>
</dbReference>
<dbReference type="GO" id="GO:0030424">
    <property type="term" value="C:axon"/>
    <property type="evidence" value="ECO:0007669"/>
    <property type="project" value="TreeGrafter"/>
</dbReference>
<dbReference type="InterPro" id="IPR001478">
    <property type="entry name" value="PDZ"/>
</dbReference>
<feature type="region of interest" description="Disordered" evidence="1">
    <location>
        <begin position="22"/>
        <end position="54"/>
    </location>
</feature>